<sequence length="59" mass="6223">MRRGPVTLEMLSDWGLREATKGRPSTGSQKITSVLGAHAKPPQSSDNSNEGEGKGSAKQ</sequence>
<evidence type="ECO:0000313" key="3">
    <source>
        <dbReference type="Proteomes" id="UP001500190"/>
    </source>
</evidence>
<dbReference type="EMBL" id="BAAAND010000006">
    <property type="protein sequence ID" value="GAA1583814.1"/>
    <property type="molecule type" value="Genomic_DNA"/>
</dbReference>
<evidence type="ECO:0000256" key="1">
    <source>
        <dbReference type="SAM" id="MobiDB-lite"/>
    </source>
</evidence>
<evidence type="ECO:0000313" key="2">
    <source>
        <dbReference type="EMBL" id="GAA1583814.1"/>
    </source>
</evidence>
<keyword evidence="3" id="KW-1185">Reference proteome</keyword>
<reference evidence="3" key="1">
    <citation type="journal article" date="2019" name="Int. J. Syst. Evol. Microbiol.">
        <title>The Global Catalogue of Microorganisms (GCM) 10K type strain sequencing project: providing services to taxonomists for standard genome sequencing and annotation.</title>
        <authorList>
            <consortium name="The Broad Institute Genomics Platform"/>
            <consortium name="The Broad Institute Genome Sequencing Center for Infectious Disease"/>
            <person name="Wu L."/>
            <person name="Ma J."/>
        </authorList>
    </citation>
    <scope>NUCLEOTIDE SEQUENCE [LARGE SCALE GENOMIC DNA]</scope>
    <source>
        <strain evidence="3">JCM 14304</strain>
    </source>
</reference>
<name>A0ABP4PMZ6_9ACTN</name>
<comment type="caution">
    <text evidence="2">The sequence shown here is derived from an EMBL/GenBank/DDBJ whole genome shotgun (WGS) entry which is preliminary data.</text>
</comment>
<accession>A0ABP4PMZ6</accession>
<protein>
    <submittedName>
        <fullName evidence="2">Uncharacterized protein</fullName>
    </submittedName>
</protein>
<gene>
    <name evidence="2" type="ORF">GCM10009742_31160</name>
</gene>
<organism evidence="2 3">
    <name type="scientific">Kribbella karoonensis</name>
    <dbReference type="NCBI Taxonomy" id="324851"/>
    <lineage>
        <taxon>Bacteria</taxon>
        <taxon>Bacillati</taxon>
        <taxon>Actinomycetota</taxon>
        <taxon>Actinomycetes</taxon>
        <taxon>Propionibacteriales</taxon>
        <taxon>Kribbellaceae</taxon>
        <taxon>Kribbella</taxon>
    </lineage>
</organism>
<dbReference type="Proteomes" id="UP001500190">
    <property type="component" value="Unassembled WGS sequence"/>
</dbReference>
<feature type="compositionally biased region" description="Polar residues" evidence="1">
    <location>
        <begin position="23"/>
        <end position="32"/>
    </location>
</feature>
<proteinExistence type="predicted"/>
<feature type="region of interest" description="Disordered" evidence="1">
    <location>
        <begin position="15"/>
        <end position="59"/>
    </location>
</feature>